<evidence type="ECO:0000313" key="2">
    <source>
        <dbReference type="EMBL" id="ETJ43735.1"/>
    </source>
</evidence>
<gene>
    <name evidence="2" type="ORF">Q604_UNBC02245G0001</name>
</gene>
<sequence length="102" mass="10687">HAVLESTKPSTDPRTKGEGTDPVVSPLPLCYGSSTQRPALAGTLAGAVGPAAVLTATSRTTAITALRPHSSRNASRPSRGTAHRRSLPVKAWLAWIFSVKLF</sequence>
<reference evidence="2" key="1">
    <citation type="submission" date="2013-12" db="EMBL/GenBank/DDBJ databases">
        <title>A Varibaculum cambriense genome reconstructed from a premature infant gut community with otherwise low bacterial novelty that shifts toward anaerobic metabolism during the third week of life.</title>
        <authorList>
            <person name="Brown C.T."/>
            <person name="Sharon I."/>
            <person name="Thomas B.C."/>
            <person name="Castelle C.J."/>
            <person name="Morowitz M.J."/>
            <person name="Banfield J.F."/>
        </authorList>
    </citation>
    <scope>NUCLEOTIDE SEQUENCE</scope>
</reference>
<name>W1YPS0_9ZZZZ</name>
<feature type="region of interest" description="Disordered" evidence="1">
    <location>
        <begin position="1"/>
        <end position="28"/>
    </location>
</feature>
<feature type="non-terminal residue" evidence="2">
    <location>
        <position position="1"/>
    </location>
</feature>
<feature type="region of interest" description="Disordered" evidence="1">
    <location>
        <begin position="65"/>
        <end position="85"/>
    </location>
</feature>
<evidence type="ECO:0000256" key="1">
    <source>
        <dbReference type="SAM" id="MobiDB-lite"/>
    </source>
</evidence>
<proteinExistence type="predicted"/>
<comment type="caution">
    <text evidence="2">The sequence shown here is derived from an EMBL/GenBank/DDBJ whole genome shotgun (WGS) entry which is preliminary data.</text>
</comment>
<organism evidence="2">
    <name type="scientific">human gut metagenome</name>
    <dbReference type="NCBI Taxonomy" id="408170"/>
    <lineage>
        <taxon>unclassified sequences</taxon>
        <taxon>metagenomes</taxon>
        <taxon>organismal metagenomes</taxon>
    </lineage>
</organism>
<protein>
    <submittedName>
        <fullName evidence="2">Uncharacterized protein</fullName>
    </submittedName>
</protein>
<dbReference type="AlphaFoldDB" id="W1YPS0"/>
<accession>W1YPS0</accession>
<dbReference type="EMBL" id="AZMM01002245">
    <property type="protein sequence ID" value="ETJ43735.1"/>
    <property type="molecule type" value="Genomic_DNA"/>
</dbReference>
<feature type="non-terminal residue" evidence="2">
    <location>
        <position position="102"/>
    </location>
</feature>